<dbReference type="AlphaFoldDB" id="A0A2P2IU65"/>
<evidence type="ECO:0000313" key="1">
    <source>
        <dbReference type="EMBL" id="MBW84760.1"/>
    </source>
</evidence>
<accession>A0A2P2IU65</accession>
<proteinExistence type="predicted"/>
<sequence length="57" mass="6739">MLFISCSQLLPHVAYIVRHVKELFRRCKLPDLRKKLYSAMKMLLISMGIGMWQYSGH</sequence>
<dbReference type="EMBL" id="GGEC01004277">
    <property type="protein sequence ID" value="MBW84760.1"/>
    <property type="molecule type" value="Transcribed_RNA"/>
</dbReference>
<organism evidence="1">
    <name type="scientific">Rhizophora mucronata</name>
    <name type="common">Asiatic mangrove</name>
    <dbReference type="NCBI Taxonomy" id="61149"/>
    <lineage>
        <taxon>Eukaryota</taxon>
        <taxon>Viridiplantae</taxon>
        <taxon>Streptophyta</taxon>
        <taxon>Embryophyta</taxon>
        <taxon>Tracheophyta</taxon>
        <taxon>Spermatophyta</taxon>
        <taxon>Magnoliopsida</taxon>
        <taxon>eudicotyledons</taxon>
        <taxon>Gunneridae</taxon>
        <taxon>Pentapetalae</taxon>
        <taxon>rosids</taxon>
        <taxon>fabids</taxon>
        <taxon>Malpighiales</taxon>
        <taxon>Rhizophoraceae</taxon>
        <taxon>Rhizophora</taxon>
    </lineage>
</organism>
<reference evidence="1" key="1">
    <citation type="submission" date="2018-02" db="EMBL/GenBank/DDBJ databases">
        <title>Rhizophora mucronata_Transcriptome.</title>
        <authorList>
            <person name="Meera S.P."/>
            <person name="Sreeshan A."/>
            <person name="Augustine A."/>
        </authorList>
    </citation>
    <scope>NUCLEOTIDE SEQUENCE</scope>
    <source>
        <tissue evidence="1">Leaf</tissue>
    </source>
</reference>
<protein>
    <submittedName>
        <fullName evidence="1">Uncharacterized protein</fullName>
    </submittedName>
</protein>
<name>A0A2P2IU65_RHIMU</name>